<dbReference type="SMART" id="SM00448">
    <property type="entry name" value="REC"/>
    <property type="match status" value="1"/>
</dbReference>
<dbReference type="PROSITE" id="PS50851">
    <property type="entry name" value="CHEW"/>
    <property type="match status" value="1"/>
</dbReference>
<dbReference type="InterPro" id="IPR011006">
    <property type="entry name" value="CheY-like_superfamily"/>
</dbReference>
<dbReference type="InterPro" id="IPR037006">
    <property type="entry name" value="CheA-like_homodim_sf"/>
</dbReference>
<dbReference type="PRINTS" id="PR00344">
    <property type="entry name" value="BCTRLSENSOR"/>
</dbReference>
<dbReference type="Pfam" id="PF26379">
    <property type="entry name" value="FimL_2nd"/>
    <property type="match status" value="1"/>
</dbReference>
<dbReference type="Gene3D" id="3.30.565.10">
    <property type="entry name" value="Histidine kinase-like ATPase, C-terminal domain"/>
    <property type="match status" value="1"/>
</dbReference>
<evidence type="ECO:0000256" key="4">
    <source>
        <dbReference type="ARBA" id="ARBA00022553"/>
    </source>
</evidence>
<evidence type="ECO:0000259" key="13">
    <source>
        <dbReference type="PROSITE" id="PS50110"/>
    </source>
</evidence>
<dbReference type="InterPro" id="IPR036890">
    <property type="entry name" value="HATPase_C_sf"/>
</dbReference>
<evidence type="ECO:0000256" key="1">
    <source>
        <dbReference type="ARBA" id="ARBA00000085"/>
    </source>
</evidence>
<dbReference type="Gene3D" id="1.20.120.160">
    <property type="entry name" value="HPT domain"/>
    <property type="match status" value="4"/>
</dbReference>
<keyword evidence="17" id="KW-1185">Reference proteome</keyword>
<evidence type="ECO:0000259" key="14">
    <source>
        <dbReference type="PROSITE" id="PS50851"/>
    </source>
</evidence>
<dbReference type="GO" id="GO:0005737">
    <property type="term" value="C:cytoplasm"/>
    <property type="evidence" value="ECO:0007669"/>
    <property type="project" value="InterPro"/>
</dbReference>
<dbReference type="Gene3D" id="1.10.287.560">
    <property type="entry name" value="Histidine kinase CheA-like, homodimeric domain"/>
    <property type="match status" value="1"/>
</dbReference>
<evidence type="ECO:0000256" key="2">
    <source>
        <dbReference type="ARBA" id="ARBA00012438"/>
    </source>
</evidence>
<organism evidence="16 17">
    <name type="scientific">Dyella tabacisoli</name>
    <dbReference type="NCBI Taxonomy" id="2282381"/>
    <lineage>
        <taxon>Bacteria</taxon>
        <taxon>Pseudomonadati</taxon>
        <taxon>Pseudomonadota</taxon>
        <taxon>Gammaproteobacteria</taxon>
        <taxon>Lysobacterales</taxon>
        <taxon>Rhodanobacteraceae</taxon>
        <taxon>Dyella</taxon>
    </lineage>
</organism>
<dbReference type="Gene3D" id="3.40.50.2300">
    <property type="match status" value="1"/>
</dbReference>
<dbReference type="SMART" id="SM00387">
    <property type="entry name" value="HATPase_c"/>
    <property type="match status" value="1"/>
</dbReference>
<evidence type="ECO:0000259" key="15">
    <source>
        <dbReference type="PROSITE" id="PS50894"/>
    </source>
</evidence>
<dbReference type="Pfam" id="PF01627">
    <property type="entry name" value="Hpt"/>
    <property type="match status" value="4"/>
</dbReference>
<feature type="modified residue" description="Phosphohistidine" evidence="9">
    <location>
        <position position="924"/>
    </location>
</feature>
<feature type="coiled-coil region" evidence="11">
    <location>
        <begin position="1517"/>
        <end position="1551"/>
    </location>
</feature>
<gene>
    <name evidence="16" type="ORF">DVJ77_05665</name>
</gene>
<keyword evidence="5" id="KW-0808">Transferase</keyword>
<evidence type="ECO:0000256" key="7">
    <source>
        <dbReference type="ARBA" id="ARBA00023012"/>
    </source>
</evidence>
<feature type="domain" description="CheW-like" evidence="14">
    <location>
        <begin position="1820"/>
        <end position="1957"/>
    </location>
</feature>
<dbReference type="RefSeq" id="WP_114844498.1">
    <property type="nucleotide sequence ID" value="NZ_JBHSPE010000001.1"/>
</dbReference>
<dbReference type="PROSITE" id="PS50109">
    <property type="entry name" value="HIS_KIN"/>
    <property type="match status" value="1"/>
</dbReference>
<dbReference type="Gene3D" id="2.30.30.40">
    <property type="entry name" value="SH3 Domains"/>
    <property type="match status" value="1"/>
</dbReference>
<evidence type="ECO:0000259" key="12">
    <source>
        <dbReference type="PROSITE" id="PS50109"/>
    </source>
</evidence>
<dbReference type="GO" id="GO:0006935">
    <property type="term" value="P:chemotaxis"/>
    <property type="evidence" value="ECO:0007669"/>
    <property type="project" value="InterPro"/>
</dbReference>
<evidence type="ECO:0000256" key="6">
    <source>
        <dbReference type="ARBA" id="ARBA00022777"/>
    </source>
</evidence>
<dbReference type="Pfam" id="PF00072">
    <property type="entry name" value="Response_reg"/>
    <property type="match status" value="1"/>
</dbReference>
<feature type="domain" description="Histidine kinase" evidence="12">
    <location>
        <begin position="1585"/>
        <end position="1818"/>
    </location>
</feature>
<dbReference type="SMART" id="SM01231">
    <property type="entry name" value="H-kinase_dim"/>
    <property type="match status" value="1"/>
</dbReference>
<evidence type="ECO:0000256" key="11">
    <source>
        <dbReference type="SAM" id="Coils"/>
    </source>
</evidence>
<dbReference type="SUPFAM" id="SSF52172">
    <property type="entry name" value="CheY-like"/>
    <property type="match status" value="1"/>
</dbReference>
<dbReference type="CDD" id="cd17546">
    <property type="entry name" value="REC_hyHK_CKI1_RcsC-like"/>
    <property type="match status" value="1"/>
</dbReference>
<feature type="modified residue" description="4-aspartylphosphate" evidence="10">
    <location>
        <position position="2032"/>
    </location>
</feature>
<dbReference type="InterPro" id="IPR002545">
    <property type="entry name" value="CheW-lke_dom"/>
</dbReference>
<evidence type="ECO:0000256" key="10">
    <source>
        <dbReference type="PROSITE-ProRule" id="PRU00169"/>
    </source>
</evidence>
<dbReference type="InterPro" id="IPR004358">
    <property type="entry name" value="Sig_transdc_His_kin-like_C"/>
</dbReference>
<keyword evidence="6" id="KW-0418">Kinase</keyword>
<dbReference type="InterPro" id="IPR003594">
    <property type="entry name" value="HATPase_dom"/>
</dbReference>
<dbReference type="InterPro" id="IPR008207">
    <property type="entry name" value="Sig_transdc_His_kin_Hpt_dom"/>
</dbReference>
<dbReference type="SUPFAM" id="SSF47226">
    <property type="entry name" value="Histidine-containing phosphotransfer domain, HPT domain"/>
    <property type="match status" value="5"/>
</dbReference>
<feature type="domain" description="Response regulatory" evidence="13">
    <location>
        <begin position="1983"/>
        <end position="2099"/>
    </location>
</feature>
<evidence type="ECO:0000256" key="8">
    <source>
        <dbReference type="ARBA" id="ARBA00035100"/>
    </source>
</evidence>
<dbReference type="GO" id="GO:0000155">
    <property type="term" value="F:phosphorelay sensor kinase activity"/>
    <property type="evidence" value="ECO:0007669"/>
    <property type="project" value="InterPro"/>
</dbReference>
<dbReference type="CDD" id="cd00088">
    <property type="entry name" value="HPT"/>
    <property type="match status" value="2"/>
</dbReference>
<dbReference type="InterPro" id="IPR005467">
    <property type="entry name" value="His_kinase_dom"/>
</dbReference>
<dbReference type="InterPro" id="IPR001789">
    <property type="entry name" value="Sig_transdc_resp-reg_receiver"/>
</dbReference>
<protein>
    <recommendedName>
        <fullName evidence="3">Chemotaxis protein CheA</fullName>
        <ecNumber evidence="2">2.7.13.3</ecNumber>
    </recommendedName>
</protein>
<dbReference type="SUPFAM" id="SSF50341">
    <property type="entry name" value="CheW-like"/>
    <property type="match status" value="1"/>
</dbReference>
<keyword evidence="11" id="KW-0175">Coiled coil</keyword>
<feature type="domain" description="HPt" evidence="15">
    <location>
        <begin position="680"/>
        <end position="787"/>
    </location>
</feature>
<dbReference type="InterPro" id="IPR036061">
    <property type="entry name" value="CheW-like_dom_sf"/>
</dbReference>
<dbReference type="EC" id="2.7.13.3" evidence="2"/>
<feature type="domain" description="HPt" evidence="15">
    <location>
        <begin position="875"/>
        <end position="984"/>
    </location>
</feature>
<dbReference type="FunFam" id="3.30.565.10:FF:000016">
    <property type="entry name" value="Chemotaxis protein CheA, putative"/>
    <property type="match status" value="1"/>
</dbReference>
<dbReference type="PROSITE" id="PS50110">
    <property type="entry name" value="RESPONSE_REGULATORY"/>
    <property type="match status" value="1"/>
</dbReference>
<dbReference type="EMBL" id="QQAH01000004">
    <property type="protein sequence ID" value="RDD82709.1"/>
    <property type="molecule type" value="Genomic_DNA"/>
</dbReference>
<comment type="caution">
    <text evidence="16">The sequence shown here is derived from an EMBL/GenBank/DDBJ whole genome shotgun (WGS) entry which is preliminary data.</text>
</comment>
<dbReference type="Pfam" id="PF02518">
    <property type="entry name" value="HATPase_c"/>
    <property type="match status" value="1"/>
</dbReference>
<dbReference type="InterPro" id="IPR004105">
    <property type="entry name" value="CheA-like_dim"/>
</dbReference>
<sequence>MRLQDHIDFTTLQWVKPELDETLAIAREALESYVDNPGNRDVMRSCAESLHQVRGTLRMVELYGTAMVAEEMETLAIALFEGHVTQREDAYAALMRGLMQLPDYLERLSSGHRDVPVVLLPLLNELRASRGQEPLHESALFSPNLDMPLPDDAPAAMNEGEAERMRGEIAELRLRFQQQLLAWFRGQGAEQQLAGMRNTLNGIAARCYSVPGRRLWWIAAGVLEGLQQGALKNHAAEVRQLIGKVDRNIRQLIEHGEDSLVRGDSDELARKLLYAVAQAKQRTPHMAVLAKTYNLDALLPDANEVEHARGSMSGHNRALLDSVSRALKDDLLRVKEALDLFLRQTDADPAQLSSQGEILERVGDTLGMLALGVPRRVVNEQRRVLEEIAQRLRAADEEVLLDVAGALLYVEASLDDHIESLGADDTSSGDAGPAALPRSEARHILATLMHEATANTGKVKEAIVAYIESGWHHEQLRDVGVLMDEVAGAMRMLSAPRPAELADGIGRFVGNELLGDRRVPTSTQMDHLADALAALEYYLEAAREHRGGLEHILDVAEHSLGRLGYWPPPAARALTFADIAGAPASGMATDMATHPELSESVSLVDGQDPTHLFLGEHEAPTAEAHELTGLRLVDTEHGIPHSAMAQGGENEWIEIEEEIVEQVPVGHVAGSNNASFELTAEGIDDDIREIFLEEMQEEIDSLRSAEQTWLVDPTRQDSLLSIRRSFHTLKGSGRLVGAGLLGEYAWKIENVLNRVLDASIQPHEGVQALVHHAIEALPQLLTALKGGPTPSVPLSAIMETADRIAAGQEGARLEDIAPVAMETVRRTIRRRVPRFDAAADAVPSASLAAIENTPVAAHEADAFAANPDALPVPELPPVDPVLLEILRSEVAQYLQTIRTSTSRDSIHRADGALPVDDGLLRAVHTLHGAIAMVEIPQLTQLLSPLESLLKRLRAVGEPLTAEGVSLLNQSADATEHVMSQFDVAVPHLPNIDGLVARITELRDGQPEPKIAHVVFEPHEHELHEAHVAAAVAPVEAPAQVHDAEPHAEVTPALHVESGHDDHAADHTADKYTAELLAALDAFEQESVTPLASHDGVRDAMAFEPTSTDTHTTDADDFEKIFADLLDEPVAQVEAPAVEAPKAIEPEAIESALIEPAFVEPTVIEPAVVEPAVIEHVAPEHVEPMHLVEHVHADEPVAVQGSVDHISPDHISPDRIDLDHIDLDHTHLDHISLDPLSIIEATPHIDHAIEPVEVPVVEAAAIEHVEEPVLHEAVTFAAIDYNVHDESAFVEPAHAAVEEAPHQPLAEVASSQPHELQPHELIDHDLLEIFIEEAREILDHADGVLAQWRAEPTQMEHAGGLQRDLHTLKGGARIAGMVAMGDLTHAIETLLEKPISHDAAQLGSIYIGDLIPALEAGFDQLHQLVQRVSQGRSLDYPQAMIDRFLAMSGETTVAADTIEPVAAPVVVAEPTRHMALLDLPELLPDTHDEARTSQEQIRVRADLLDTLVNHAGEVAIYRSRLEQQVAGYRFNLVELEQTVARLRSQLRMLEIETEAQIIARFQREHREAGLSVFDPLELDRYSQLQQYSRALAESVSDLVSIQNMLDELTRQAETLLIQQSRVSSELQDGLLRTRMLPFDTMVPNLRRTLRQAAQEQGKSAQLFVEGAHGEMDRNLLDRIKAPFEHMLRNAVAHGIESPAERRKAGKPAEGAVRIRVAREATEVVVRVTDDGRGLDRDAVRKRGIARGLLRADAKPSDDQLLALITQPGFSTASEVTQLAGRGVGMDVVANEIKQLGGSLAIESQAGQGTSFVLRLPFTLAVTQAILVRIGDATFAIPMTSVQGVARISPDELAARLTDAEPTFPYGGEHYGIHDLAELLGVVPGHPGEETQLPLLLTRAGDLRAAIRIDAVIGSREIVVKSVGPQISSVPGILGATIMGDGSVLVILDLAPLVRHGIVRRQQRLGEGLSAVQTPVVDEVRVRPLIMVVDDSITMRKVTGRILERHEYEVSTAKDGVDAVEKLHDRVPDLMLLDIEMPRMDGYELATHMKADQRLRNVPIIMITSRSGDKHRQRAFDIGVDRYLGKPYQEAELLMQITEVLEQRAMEPAFDESKLDGGAE</sequence>
<feature type="modified residue" description="Phosphohistidine" evidence="9">
    <location>
        <position position="727"/>
    </location>
</feature>
<accession>A0A369UWK0</accession>
<keyword evidence="7" id="KW-0902">Two-component regulatory system</keyword>
<evidence type="ECO:0000256" key="3">
    <source>
        <dbReference type="ARBA" id="ARBA00021495"/>
    </source>
</evidence>
<dbReference type="Pfam" id="PF01584">
    <property type="entry name" value="CheW"/>
    <property type="match status" value="1"/>
</dbReference>
<name>A0A369UWK0_9GAMM</name>
<dbReference type="OrthoDB" id="9803176at2"/>
<dbReference type="PROSITE" id="PS50894">
    <property type="entry name" value="HPT"/>
    <property type="match status" value="3"/>
</dbReference>
<dbReference type="SMART" id="SM00073">
    <property type="entry name" value="HPT"/>
    <property type="match status" value="3"/>
</dbReference>
<reference evidence="16 17" key="1">
    <citation type="submission" date="2018-07" db="EMBL/GenBank/DDBJ databases">
        <title>Dyella tabacisoli L4-6T, whole genome shotgun sequence.</title>
        <authorList>
            <person name="Zhou X.-K."/>
            <person name="Li W.-J."/>
            <person name="Duan Y.-Q."/>
        </authorList>
    </citation>
    <scope>NUCLEOTIDE SEQUENCE [LARGE SCALE GENOMIC DNA]</scope>
    <source>
        <strain evidence="16 17">L4-6</strain>
    </source>
</reference>
<dbReference type="PANTHER" id="PTHR43395">
    <property type="entry name" value="SENSOR HISTIDINE KINASE CHEA"/>
    <property type="match status" value="1"/>
</dbReference>
<dbReference type="SUPFAM" id="SSF55874">
    <property type="entry name" value="ATPase domain of HSP90 chaperone/DNA topoisomerase II/histidine kinase"/>
    <property type="match status" value="1"/>
</dbReference>
<dbReference type="InterPro" id="IPR036641">
    <property type="entry name" value="HPT_dom_sf"/>
</dbReference>
<dbReference type="SMART" id="SM00260">
    <property type="entry name" value="CheW"/>
    <property type="match status" value="1"/>
</dbReference>
<evidence type="ECO:0000256" key="5">
    <source>
        <dbReference type="ARBA" id="ARBA00022679"/>
    </source>
</evidence>
<comment type="function">
    <text evidence="8">Involved in the transmission of sensory signals from the chemoreceptors to the flagellar motors. CheA is autophosphorylated; it can transfer its phosphate group to either CheB or CheY.</text>
</comment>
<evidence type="ECO:0000256" key="9">
    <source>
        <dbReference type="PROSITE-ProRule" id="PRU00110"/>
    </source>
</evidence>
<dbReference type="InterPro" id="IPR051315">
    <property type="entry name" value="Bact_Chemotaxis_CheA"/>
</dbReference>
<feature type="domain" description="HPt" evidence="15">
    <location>
        <begin position="1318"/>
        <end position="1427"/>
    </location>
</feature>
<comment type="catalytic activity">
    <reaction evidence="1">
        <text>ATP + protein L-histidine = ADP + protein N-phospho-L-histidine.</text>
        <dbReference type="EC" id="2.7.13.3"/>
    </reaction>
</comment>
<feature type="modified residue" description="Phosphohistidine" evidence="9">
    <location>
        <position position="1365"/>
    </location>
</feature>
<dbReference type="Proteomes" id="UP000253782">
    <property type="component" value="Unassembled WGS sequence"/>
</dbReference>
<proteinExistence type="predicted"/>
<evidence type="ECO:0000313" key="17">
    <source>
        <dbReference type="Proteomes" id="UP000253782"/>
    </source>
</evidence>
<keyword evidence="4 10" id="KW-0597">Phosphoprotein</keyword>
<dbReference type="PANTHER" id="PTHR43395:SF8">
    <property type="entry name" value="HISTIDINE KINASE"/>
    <property type="match status" value="1"/>
</dbReference>
<dbReference type="InterPro" id="IPR058661">
    <property type="entry name" value="FimL_2nd"/>
</dbReference>
<evidence type="ECO:0000313" key="16">
    <source>
        <dbReference type="EMBL" id="RDD82709.1"/>
    </source>
</evidence>